<reference evidence="2" key="1">
    <citation type="submission" date="2020-12" db="EMBL/GenBank/DDBJ databases">
        <title>Hymenobacter sp.</title>
        <authorList>
            <person name="Kim M.K."/>
        </authorList>
    </citation>
    <scope>NUCLEOTIDE SEQUENCE [LARGE SCALE GENOMIC DNA]</scope>
    <source>
        <strain evidence="2">BT553</strain>
    </source>
</reference>
<dbReference type="Proteomes" id="UP000640426">
    <property type="component" value="Unassembled WGS sequence"/>
</dbReference>
<sequence length="50" mass="5347">MTMTIARELKLMFAGFATSCAIILCVEQIAPDVSRMFALAGHFKATIIGG</sequence>
<keyword evidence="2" id="KW-1185">Reference proteome</keyword>
<proteinExistence type="predicted"/>
<organism evidence="1 2">
    <name type="scientific">Sphingomonas mollis</name>
    <dbReference type="NCBI Taxonomy" id="2795726"/>
    <lineage>
        <taxon>Bacteria</taxon>
        <taxon>Pseudomonadati</taxon>
        <taxon>Pseudomonadota</taxon>
        <taxon>Alphaproteobacteria</taxon>
        <taxon>Sphingomonadales</taxon>
        <taxon>Sphingomonadaceae</taxon>
        <taxon>Sphingomonas</taxon>
    </lineage>
</organism>
<accession>A0ABS0XSH4</accession>
<comment type="caution">
    <text evidence="1">The sequence shown here is derived from an EMBL/GenBank/DDBJ whole genome shotgun (WGS) entry which is preliminary data.</text>
</comment>
<protein>
    <submittedName>
        <fullName evidence="1">Uncharacterized protein</fullName>
    </submittedName>
</protein>
<name>A0ABS0XSH4_9SPHN</name>
<gene>
    <name evidence="1" type="ORF">JAO74_14445</name>
</gene>
<evidence type="ECO:0000313" key="2">
    <source>
        <dbReference type="Proteomes" id="UP000640426"/>
    </source>
</evidence>
<evidence type="ECO:0000313" key="1">
    <source>
        <dbReference type="EMBL" id="MBJ6122994.1"/>
    </source>
</evidence>
<dbReference type="EMBL" id="JAELXS010000008">
    <property type="protein sequence ID" value="MBJ6122994.1"/>
    <property type="molecule type" value="Genomic_DNA"/>
</dbReference>